<dbReference type="AlphaFoldDB" id="A0A915MLK3"/>
<organism evidence="2 3">
    <name type="scientific">Meloidogyne javanica</name>
    <name type="common">Root-knot nematode worm</name>
    <dbReference type="NCBI Taxonomy" id="6303"/>
    <lineage>
        <taxon>Eukaryota</taxon>
        <taxon>Metazoa</taxon>
        <taxon>Ecdysozoa</taxon>
        <taxon>Nematoda</taxon>
        <taxon>Chromadorea</taxon>
        <taxon>Rhabditida</taxon>
        <taxon>Tylenchina</taxon>
        <taxon>Tylenchomorpha</taxon>
        <taxon>Tylenchoidea</taxon>
        <taxon>Meloidogynidae</taxon>
        <taxon>Meloidogyninae</taxon>
        <taxon>Meloidogyne</taxon>
        <taxon>Meloidogyne incognita group</taxon>
    </lineage>
</organism>
<protein>
    <submittedName>
        <fullName evidence="3">Uncharacterized protein</fullName>
    </submittedName>
</protein>
<evidence type="ECO:0000313" key="3">
    <source>
        <dbReference type="WBParaSite" id="scaffold40255_cov284.g23686"/>
    </source>
</evidence>
<dbReference type="Proteomes" id="UP000887561">
    <property type="component" value="Unplaced"/>
</dbReference>
<name>A0A915MLK3_MELJA</name>
<sequence>MMENDEMEEDLNSTTNAMSNLSLDRNAQHQIIHDLNRRLVQITHEIKQMNNKLKKDTEEYYRILNQDSEDFENGATEQSHFLVEYERQISHLEQEKKNLENEKDRGSGGSSGSSSTHFHRRGF</sequence>
<keyword evidence="2" id="KW-1185">Reference proteome</keyword>
<reference evidence="3" key="1">
    <citation type="submission" date="2022-11" db="UniProtKB">
        <authorList>
            <consortium name="WormBaseParasite"/>
        </authorList>
    </citation>
    <scope>IDENTIFICATION</scope>
</reference>
<feature type="region of interest" description="Disordered" evidence="1">
    <location>
        <begin position="92"/>
        <end position="123"/>
    </location>
</feature>
<evidence type="ECO:0000256" key="1">
    <source>
        <dbReference type="SAM" id="MobiDB-lite"/>
    </source>
</evidence>
<dbReference type="WBParaSite" id="scaffold40255_cov284.g23686">
    <property type="protein sequence ID" value="scaffold40255_cov284.g23686"/>
    <property type="gene ID" value="scaffold40255_cov284.g23686"/>
</dbReference>
<proteinExistence type="predicted"/>
<accession>A0A915MLK3</accession>
<evidence type="ECO:0000313" key="2">
    <source>
        <dbReference type="Proteomes" id="UP000887561"/>
    </source>
</evidence>
<feature type="compositionally biased region" description="Basic and acidic residues" evidence="1">
    <location>
        <begin position="92"/>
        <end position="106"/>
    </location>
</feature>